<dbReference type="InterPro" id="IPR001128">
    <property type="entry name" value="Cyt_P450"/>
</dbReference>
<dbReference type="PROSITE" id="PS00086">
    <property type="entry name" value="CYTOCHROME_P450"/>
    <property type="match status" value="1"/>
</dbReference>
<dbReference type="PRINTS" id="PR00463">
    <property type="entry name" value="EP450I"/>
</dbReference>
<dbReference type="GO" id="GO:0020037">
    <property type="term" value="F:heme binding"/>
    <property type="evidence" value="ECO:0007669"/>
    <property type="project" value="InterPro"/>
</dbReference>
<dbReference type="InterPro" id="IPR017972">
    <property type="entry name" value="Cyt_P450_CS"/>
</dbReference>
<dbReference type="InterPro" id="IPR002401">
    <property type="entry name" value="Cyt_P450_E_grp-I"/>
</dbReference>
<gene>
    <name evidence="7" type="ORF">AAWM_10648</name>
</gene>
<dbReference type="Pfam" id="PF00067">
    <property type="entry name" value="p450"/>
    <property type="match status" value="1"/>
</dbReference>
<evidence type="ECO:0000256" key="5">
    <source>
        <dbReference type="PIRSR" id="PIRSR602401-1"/>
    </source>
</evidence>
<evidence type="ECO:0000256" key="3">
    <source>
        <dbReference type="ARBA" id="ARBA00023002"/>
    </source>
</evidence>
<comment type="cofactor">
    <cofactor evidence="5">
        <name>heme</name>
        <dbReference type="ChEBI" id="CHEBI:30413"/>
    </cofactor>
</comment>
<dbReference type="PANTHER" id="PTHR46300:SF12">
    <property type="entry name" value="P450, PUTATIVE (EUROFUNG)-RELATED"/>
    <property type="match status" value="1"/>
</dbReference>
<evidence type="ECO:0000256" key="6">
    <source>
        <dbReference type="RuleBase" id="RU000461"/>
    </source>
</evidence>
<evidence type="ECO:0000256" key="1">
    <source>
        <dbReference type="ARBA" id="ARBA00010617"/>
    </source>
</evidence>
<dbReference type="SUPFAM" id="SSF48264">
    <property type="entry name" value="Cytochrome P450"/>
    <property type="match status" value="1"/>
</dbReference>
<organism evidence="7 8">
    <name type="scientific">Aspergillus awamori</name>
    <name type="common">Black koji mold</name>
    <dbReference type="NCBI Taxonomy" id="105351"/>
    <lineage>
        <taxon>Eukaryota</taxon>
        <taxon>Fungi</taxon>
        <taxon>Dikarya</taxon>
        <taxon>Ascomycota</taxon>
        <taxon>Pezizomycotina</taxon>
        <taxon>Eurotiomycetes</taxon>
        <taxon>Eurotiomycetidae</taxon>
        <taxon>Eurotiales</taxon>
        <taxon>Aspergillaceae</taxon>
        <taxon>Aspergillus</taxon>
    </lineage>
</organism>
<dbReference type="EMBL" id="BDHI01000029">
    <property type="protein sequence ID" value="GCB27763.1"/>
    <property type="molecule type" value="Genomic_DNA"/>
</dbReference>
<reference evidence="7 8" key="1">
    <citation type="submission" date="2016-09" db="EMBL/GenBank/DDBJ databases">
        <title>Aspergillus awamori IFM 58123T.</title>
        <authorList>
            <person name="Kusuya Y."/>
            <person name="Shimizu M."/>
            <person name="Takahashi H."/>
            <person name="Yaguchi T."/>
        </authorList>
    </citation>
    <scope>NUCLEOTIDE SEQUENCE [LARGE SCALE GENOMIC DNA]</scope>
    <source>
        <strain evidence="7 8">IFM 58123</strain>
    </source>
</reference>
<evidence type="ECO:0000256" key="4">
    <source>
        <dbReference type="ARBA" id="ARBA00023004"/>
    </source>
</evidence>
<dbReference type="Gene3D" id="1.10.630.10">
    <property type="entry name" value="Cytochrome P450"/>
    <property type="match status" value="1"/>
</dbReference>
<dbReference type="AlphaFoldDB" id="A0A401L862"/>
<accession>A0A401L862</accession>
<dbReference type="GO" id="GO:0016705">
    <property type="term" value="F:oxidoreductase activity, acting on paired donors, with incorporation or reduction of molecular oxygen"/>
    <property type="evidence" value="ECO:0007669"/>
    <property type="project" value="InterPro"/>
</dbReference>
<name>A0A401L862_ASPAW</name>
<comment type="similarity">
    <text evidence="1 6">Belongs to the cytochrome P450 family.</text>
</comment>
<evidence type="ECO:0000313" key="8">
    <source>
        <dbReference type="Proteomes" id="UP000286921"/>
    </source>
</evidence>
<keyword evidence="5 6" id="KW-0349">Heme</keyword>
<dbReference type="STRING" id="105351.A0A401L862"/>
<dbReference type="PANTHER" id="PTHR46300">
    <property type="entry name" value="P450, PUTATIVE (EUROFUNG)-RELATED-RELATED"/>
    <property type="match status" value="1"/>
</dbReference>
<feature type="binding site" description="axial binding residue" evidence="5">
    <location>
        <position position="422"/>
    </location>
    <ligand>
        <name>heme</name>
        <dbReference type="ChEBI" id="CHEBI:30413"/>
    </ligand>
    <ligandPart>
        <name>Fe</name>
        <dbReference type="ChEBI" id="CHEBI:18248"/>
    </ligandPart>
</feature>
<dbReference type="GO" id="GO:0004497">
    <property type="term" value="F:monooxygenase activity"/>
    <property type="evidence" value="ECO:0007669"/>
    <property type="project" value="UniProtKB-KW"/>
</dbReference>
<dbReference type="CDD" id="cd11065">
    <property type="entry name" value="CYP64-like"/>
    <property type="match status" value="1"/>
</dbReference>
<dbReference type="PRINTS" id="PR00385">
    <property type="entry name" value="P450"/>
</dbReference>
<dbReference type="InterPro" id="IPR036396">
    <property type="entry name" value="Cyt_P450_sf"/>
</dbReference>
<keyword evidence="6" id="KW-0503">Monooxygenase</keyword>
<proteinExistence type="inferred from homology"/>
<keyword evidence="8" id="KW-1185">Reference proteome</keyword>
<keyword evidence="2 5" id="KW-0479">Metal-binding</keyword>
<keyword evidence="4 5" id="KW-0408">Iron</keyword>
<keyword evidence="3 6" id="KW-0560">Oxidoreductase</keyword>
<dbReference type="Proteomes" id="UP000286921">
    <property type="component" value="Unassembled WGS sequence"/>
</dbReference>
<sequence>MSILIAVAFACLILLPLYLLINHQIPSLPLPPGPKGKPIIGNLSDLPPPDTPEWQHWLEHKKRYGPITSVTILNQPIIILHDAQIAIELLEKRSLKYSSRPQPVFVGEMIGWKDTLGMQPYNARFRAYRKAMHQVLGTKALVSRFDTLQELEARRLLRRVLEDPGEWVQHLKTEAGAIILKIGYGYDINPHGRDKLVDLADDSMETVSAVLNQMWLVDLVPVLKYLPSWLPFSAQRKSQFWRTQLLTTIETPYRMVREQMASGIAPPSYLSNLLQEEDTKEEKTLTAEEEFIAKWTAGSLYIAGADTTVSALRTFILSMALNPTVQEKAQAELDTVLGPHTLPKLSDRDKLPYVNAIVKESLRWYPVAPMGIPHLCVEEDVAITHDPNFYPHPEKFDPERFLGENPQPDPSGWVFGFGRRVCPGRVLADASVFVTVGMVLSAMRISLEKGEGEREEN</sequence>
<comment type="caution">
    <text evidence="7">The sequence shown here is derived from an EMBL/GenBank/DDBJ whole genome shotgun (WGS) entry which is preliminary data.</text>
</comment>
<evidence type="ECO:0000313" key="7">
    <source>
        <dbReference type="EMBL" id="GCB27763.1"/>
    </source>
</evidence>
<protein>
    <submittedName>
        <fullName evidence="7">O-methylsterigmatocystin oxidoreductase</fullName>
    </submittedName>
</protein>
<evidence type="ECO:0000256" key="2">
    <source>
        <dbReference type="ARBA" id="ARBA00022723"/>
    </source>
</evidence>
<dbReference type="InterPro" id="IPR050364">
    <property type="entry name" value="Cytochrome_P450_fung"/>
</dbReference>
<dbReference type="GO" id="GO:0005506">
    <property type="term" value="F:iron ion binding"/>
    <property type="evidence" value="ECO:0007669"/>
    <property type="project" value="InterPro"/>
</dbReference>